<reference evidence="1" key="1">
    <citation type="submission" date="2021-12" db="EMBL/GenBank/DDBJ databases">
        <title>Comparative genomics, transcriptomics and evolutionary studies reveal genomic signatures of adaptation to plant cell wall in hemibiotrophic fungi.</title>
        <authorList>
            <consortium name="DOE Joint Genome Institute"/>
            <person name="Baroncelli R."/>
            <person name="Diaz J.F."/>
            <person name="Benocci T."/>
            <person name="Peng M."/>
            <person name="Battaglia E."/>
            <person name="Haridas S."/>
            <person name="Andreopoulos W."/>
            <person name="Labutti K."/>
            <person name="Pangilinan J."/>
            <person name="Floch G.L."/>
            <person name="Makela M.R."/>
            <person name="Henrissat B."/>
            <person name="Grigoriev I.V."/>
            <person name="Crouch J.A."/>
            <person name="De Vries R.P."/>
            <person name="Sukno S.A."/>
            <person name="Thon M.R."/>
        </authorList>
    </citation>
    <scope>NUCLEOTIDE SEQUENCE</scope>
    <source>
        <strain evidence="1">CBS 112980</strain>
    </source>
</reference>
<gene>
    <name evidence="1" type="ORF">BDZ83DRAFT_734907</name>
</gene>
<proteinExistence type="predicted"/>
<dbReference type="GeneID" id="85396855"/>
<keyword evidence="2" id="KW-1185">Reference proteome</keyword>
<evidence type="ECO:0000313" key="1">
    <source>
        <dbReference type="EMBL" id="KAK1712606.1"/>
    </source>
</evidence>
<dbReference type="Proteomes" id="UP001244207">
    <property type="component" value="Unassembled WGS sequence"/>
</dbReference>
<protein>
    <submittedName>
        <fullName evidence="1">Uncharacterized protein</fullName>
    </submittedName>
</protein>
<sequence length="372" mass="40731">MYFDPGQALSTIMDCSGETLKEFTVHTITQIEAIESTLTDMKGFKRLQYLKIDAGMLMGTEFRRDVIKEEFPLQPLSVPLDKIAAPRLVNILPPSIKLVRILAQPWDCDESDPRSLDLVGFSLVVSAKTPSETACCHSGQTKWPDLVLICTEGRWSVSSVHHCTNASFVPSSVSIKLNDGALPSSYSTRIVKKGSPWSVGLAAVQDNKSLIFTQAVLRMTTLRHVVGFFAMLLASCQPIRASNYTRSPDNFLHPPSRERPKFRYWLPDASVDAGTVEADIKAAGDIGAGGVEFLPFYNYGGELGPAPIGVNWSTYGFGTPAHLSLFTSALKAHKHAGLVMDFSLGPNQGQGIPAHPEDEGLQWDLNQLSPYY</sequence>
<dbReference type="AlphaFoldDB" id="A0AAD8UDB1"/>
<dbReference type="RefSeq" id="XP_060359463.1">
    <property type="nucleotide sequence ID" value="XM_060512957.1"/>
</dbReference>
<accession>A0AAD8UDB1</accession>
<dbReference type="EMBL" id="JAHMHS010000146">
    <property type="protein sequence ID" value="KAK1712606.1"/>
    <property type="molecule type" value="Genomic_DNA"/>
</dbReference>
<comment type="caution">
    <text evidence="1">The sequence shown here is derived from an EMBL/GenBank/DDBJ whole genome shotgun (WGS) entry which is preliminary data.</text>
</comment>
<evidence type="ECO:0000313" key="2">
    <source>
        <dbReference type="Proteomes" id="UP001244207"/>
    </source>
</evidence>
<name>A0AAD8UDB1_GLOAC</name>
<organism evidence="1 2">
    <name type="scientific">Glomerella acutata</name>
    <name type="common">Colletotrichum acutatum</name>
    <dbReference type="NCBI Taxonomy" id="27357"/>
    <lineage>
        <taxon>Eukaryota</taxon>
        <taxon>Fungi</taxon>
        <taxon>Dikarya</taxon>
        <taxon>Ascomycota</taxon>
        <taxon>Pezizomycotina</taxon>
        <taxon>Sordariomycetes</taxon>
        <taxon>Hypocreomycetidae</taxon>
        <taxon>Glomerellales</taxon>
        <taxon>Glomerellaceae</taxon>
        <taxon>Colletotrichum</taxon>
        <taxon>Colletotrichum acutatum species complex</taxon>
    </lineage>
</organism>